<name>A0ABP9YY40_9FUNG</name>
<gene>
    <name evidence="1" type="ORF">MFLAVUS_005225</name>
</gene>
<accession>A0ABP9YY40</accession>
<comment type="caution">
    <text evidence="1">The sequence shown here is derived from an EMBL/GenBank/DDBJ whole genome shotgun (WGS) entry which is preliminary data.</text>
</comment>
<dbReference type="Proteomes" id="UP001473302">
    <property type="component" value="Unassembled WGS sequence"/>
</dbReference>
<evidence type="ECO:0000313" key="1">
    <source>
        <dbReference type="EMBL" id="GAA5811782.1"/>
    </source>
</evidence>
<keyword evidence="2" id="KW-1185">Reference proteome</keyword>
<reference evidence="1 2" key="1">
    <citation type="submission" date="2024-04" db="EMBL/GenBank/DDBJ databases">
        <title>genome sequences of Mucor flavus KT1a and Helicostylum pulchrum KT1b strains isolated from the surface of a dry-aged beef.</title>
        <authorList>
            <person name="Toyotome T."/>
            <person name="Hosono M."/>
            <person name="Torimaru M."/>
            <person name="Fukuda K."/>
            <person name="Mikami N."/>
        </authorList>
    </citation>
    <scope>NUCLEOTIDE SEQUENCE [LARGE SCALE GENOMIC DNA]</scope>
    <source>
        <strain evidence="1 2">KT1a</strain>
    </source>
</reference>
<evidence type="ECO:0000313" key="2">
    <source>
        <dbReference type="Proteomes" id="UP001473302"/>
    </source>
</evidence>
<protein>
    <submittedName>
        <fullName evidence="1">Uncharacterized protein</fullName>
    </submittedName>
</protein>
<sequence length="76" mass="8571">MLKDFISKSLSNDTIDITSFYKSIGVRFDDRNTVGCLTKDVINRILEENSEYTVILSDTVAAALFTGDRNLEEIHP</sequence>
<organism evidence="1 2">
    <name type="scientific">Mucor flavus</name>
    <dbReference type="NCBI Taxonomy" id="439312"/>
    <lineage>
        <taxon>Eukaryota</taxon>
        <taxon>Fungi</taxon>
        <taxon>Fungi incertae sedis</taxon>
        <taxon>Mucoromycota</taxon>
        <taxon>Mucoromycotina</taxon>
        <taxon>Mucoromycetes</taxon>
        <taxon>Mucorales</taxon>
        <taxon>Mucorineae</taxon>
        <taxon>Mucoraceae</taxon>
        <taxon>Mucor</taxon>
    </lineage>
</organism>
<dbReference type="EMBL" id="BAABUK010000011">
    <property type="protein sequence ID" value="GAA5811782.1"/>
    <property type="molecule type" value="Genomic_DNA"/>
</dbReference>
<proteinExistence type="predicted"/>